<evidence type="ECO:0000313" key="3">
    <source>
        <dbReference type="Proteomes" id="UP001458880"/>
    </source>
</evidence>
<dbReference type="Proteomes" id="UP001458880">
    <property type="component" value="Unassembled WGS sequence"/>
</dbReference>
<proteinExistence type="predicted"/>
<organism evidence="2 3">
    <name type="scientific">Popillia japonica</name>
    <name type="common">Japanese beetle</name>
    <dbReference type="NCBI Taxonomy" id="7064"/>
    <lineage>
        <taxon>Eukaryota</taxon>
        <taxon>Metazoa</taxon>
        <taxon>Ecdysozoa</taxon>
        <taxon>Arthropoda</taxon>
        <taxon>Hexapoda</taxon>
        <taxon>Insecta</taxon>
        <taxon>Pterygota</taxon>
        <taxon>Neoptera</taxon>
        <taxon>Endopterygota</taxon>
        <taxon>Coleoptera</taxon>
        <taxon>Polyphaga</taxon>
        <taxon>Scarabaeiformia</taxon>
        <taxon>Scarabaeidae</taxon>
        <taxon>Rutelinae</taxon>
        <taxon>Popillia</taxon>
    </lineage>
</organism>
<sequence length="102" mass="11928">MKQLHYKISNGIRDYFYNNMDSNPLLNATVISDKRCTVLNLADRTAQIGSNQTIANLQENWSRKQLHGKHPNTLQQEHRDSDAHAPQWRQRNTSKDTMPWPK</sequence>
<evidence type="ECO:0000313" key="2">
    <source>
        <dbReference type="EMBL" id="KAK9759229.1"/>
    </source>
</evidence>
<comment type="caution">
    <text evidence="2">The sequence shown here is derived from an EMBL/GenBank/DDBJ whole genome shotgun (WGS) entry which is preliminary data.</text>
</comment>
<name>A0AAW1NKU5_POPJA</name>
<feature type="region of interest" description="Disordered" evidence="1">
    <location>
        <begin position="61"/>
        <end position="102"/>
    </location>
</feature>
<reference evidence="2 3" key="1">
    <citation type="journal article" date="2024" name="BMC Genomics">
        <title>De novo assembly and annotation of Popillia japonica's genome with initial clues to its potential as an invasive pest.</title>
        <authorList>
            <person name="Cucini C."/>
            <person name="Boschi S."/>
            <person name="Funari R."/>
            <person name="Cardaioli E."/>
            <person name="Iannotti N."/>
            <person name="Marturano G."/>
            <person name="Paoli F."/>
            <person name="Bruttini M."/>
            <person name="Carapelli A."/>
            <person name="Frati F."/>
            <person name="Nardi F."/>
        </authorList>
    </citation>
    <scope>NUCLEOTIDE SEQUENCE [LARGE SCALE GENOMIC DNA]</scope>
    <source>
        <strain evidence="2">DMR45628</strain>
    </source>
</reference>
<accession>A0AAW1NKU5</accession>
<dbReference type="EMBL" id="JASPKY010000001">
    <property type="protein sequence ID" value="KAK9759229.1"/>
    <property type="molecule type" value="Genomic_DNA"/>
</dbReference>
<protein>
    <submittedName>
        <fullName evidence="2">Uncharacterized protein</fullName>
    </submittedName>
</protein>
<keyword evidence="3" id="KW-1185">Reference proteome</keyword>
<gene>
    <name evidence="2" type="ORF">QE152_g153</name>
</gene>
<evidence type="ECO:0000256" key="1">
    <source>
        <dbReference type="SAM" id="MobiDB-lite"/>
    </source>
</evidence>
<dbReference type="AlphaFoldDB" id="A0AAW1NKU5"/>